<organism evidence="1 2">
    <name type="scientific">Arsenophonus nasoniae</name>
    <name type="common">son-killer infecting Nasonia vitripennis</name>
    <dbReference type="NCBI Taxonomy" id="638"/>
    <lineage>
        <taxon>Bacteria</taxon>
        <taxon>Pseudomonadati</taxon>
        <taxon>Pseudomonadota</taxon>
        <taxon>Gammaproteobacteria</taxon>
        <taxon>Enterobacterales</taxon>
        <taxon>Morganellaceae</taxon>
        <taxon>Arsenophonus</taxon>
    </lineage>
</organism>
<gene>
    <name evidence="1" type="ORF">QE210_14850</name>
</gene>
<sequence>MPIKQNLITVVVRVKQGETEDETTADIIIQHGRKTGIQSLPAAQNSVAC</sequence>
<dbReference type="Proteomes" id="UP001177595">
    <property type="component" value="Chromosome"/>
</dbReference>
<dbReference type="AlphaFoldDB" id="A0AA95GQQ7"/>
<name>A0AA95GQQ7_9GAMM</name>
<evidence type="ECO:0000313" key="1">
    <source>
        <dbReference type="EMBL" id="WGM01099.1"/>
    </source>
</evidence>
<dbReference type="RefSeq" id="WP_280624676.1">
    <property type="nucleotide sequence ID" value="NZ_CP123504.1"/>
</dbReference>
<protein>
    <submittedName>
        <fullName evidence="1">Uncharacterized protein</fullName>
    </submittedName>
</protein>
<reference evidence="1" key="1">
    <citation type="submission" date="2023-04" db="EMBL/GenBank/DDBJ databases">
        <title>Genome dynamics across the evolutionary transition to endosymbiosis.</title>
        <authorList>
            <person name="Siozios S."/>
            <person name="Nadal-Jimenez P."/>
            <person name="Azagi T."/>
            <person name="Sprong H."/>
            <person name="Frost C.L."/>
            <person name="Parratt S.R."/>
            <person name="Taylor G."/>
            <person name="Brettell L."/>
            <person name="Lew K.C."/>
            <person name="Croft L."/>
            <person name="King K.C."/>
            <person name="Brockhurst M.A."/>
            <person name="Hypsa V."/>
            <person name="Novakova E."/>
            <person name="Darby A.C."/>
            <person name="Hurst G.D.D."/>
        </authorList>
    </citation>
    <scope>NUCLEOTIDE SEQUENCE</scope>
    <source>
        <strain evidence="1">APv</strain>
    </source>
</reference>
<accession>A0AA95GQQ7</accession>
<dbReference type="EMBL" id="CP123504">
    <property type="protein sequence ID" value="WGM01099.1"/>
    <property type="molecule type" value="Genomic_DNA"/>
</dbReference>
<evidence type="ECO:0000313" key="2">
    <source>
        <dbReference type="Proteomes" id="UP001177595"/>
    </source>
</evidence>
<proteinExistence type="predicted"/>